<dbReference type="Gene3D" id="1.20.1740.10">
    <property type="entry name" value="Amino acid/polyamine transporter I"/>
    <property type="match status" value="1"/>
</dbReference>
<evidence type="ECO:0000256" key="1">
    <source>
        <dbReference type="ARBA" id="ARBA00004141"/>
    </source>
</evidence>
<dbReference type="PANTHER" id="PTHR43341">
    <property type="entry name" value="AMINO ACID PERMEASE"/>
    <property type="match status" value="1"/>
</dbReference>
<evidence type="ECO:0000313" key="10">
    <source>
        <dbReference type="Proteomes" id="UP000002605"/>
    </source>
</evidence>
<dbReference type="CGD" id="CAL0000165983">
    <property type="gene designation" value="Cd36_05670"/>
</dbReference>
<feature type="transmembrane region" description="Helical" evidence="6">
    <location>
        <begin position="161"/>
        <end position="178"/>
    </location>
</feature>
<keyword evidence="4 6" id="KW-1133">Transmembrane helix</keyword>
<dbReference type="GO" id="GO:0016020">
    <property type="term" value="C:membrane"/>
    <property type="evidence" value="ECO:0007669"/>
    <property type="project" value="UniProtKB-SubCell"/>
</dbReference>
<comment type="subcellular location">
    <subcellularLocation>
        <location evidence="1">Membrane</location>
        <topology evidence="1">Multi-pass membrane protein</topology>
    </subcellularLocation>
</comment>
<dbReference type="GO" id="GO:0015171">
    <property type="term" value="F:amino acid transmembrane transporter activity"/>
    <property type="evidence" value="ECO:0007669"/>
    <property type="project" value="TreeGrafter"/>
</dbReference>
<dbReference type="OrthoDB" id="3900342at2759"/>
<dbReference type="EMBL" id="FM992688">
    <property type="protein sequence ID" value="CAX44825.1"/>
    <property type="molecule type" value="Genomic_DNA"/>
</dbReference>
<dbReference type="PIRSF" id="PIRSF006060">
    <property type="entry name" value="AA_transporter"/>
    <property type="match status" value="1"/>
</dbReference>
<dbReference type="GeneID" id="8044769"/>
<feature type="transmembrane region" description="Helical" evidence="6">
    <location>
        <begin position="87"/>
        <end position="112"/>
    </location>
</feature>
<organism evidence="9 10">
    <name type="scientific">Candida dubliniensis (strain CD36 / ATCC MYA-646 / CBS 7987 / NCPF 3949 / NRRL Y-17841)</name>
    <name type="common">Yeast</name>
    <dbReference type="NCBI Taxonomy" id="573826"/>
    <lineage>
        <taxon>Eukaryota</taxon>
        <taxon>Fungi</taxon>
        <taxon>Dikarya</taxon>
        <taxon>Ascomycota</taxon>
        <taxon>Saccharomycotina</taxon>
        <taxon>Pichiomycetes</taxon>
        <taxon>Debaryomycetaceae</taxon>
        <taxon>Candida/Lodderomyces clade</taxon>
        <taxon>Candida</taxon>
    </lineage>
</organism>
<dbReference type="InterPro" id="IPR004841">
    <property type="entry name" value="AA-permease/SLC12A_dom"/>
</dbReference>
<feature type="transmembrane region" description="Helical" evidence="6">
    <location>
        <begin position="190"/>
        <end position="210"/>
    </location>
</feature>
<feature type="transmembrane region" description="Helical" evidence="6">
    <location>
        <begin position="459"/>
        <end position="480"/>
    </location>
</feature>
<evidence type="ECO:0000256" key="6">
    <source>
        <dbReference type="SAM" id="Phobius"/>
    </source>
</evidence>
<dbReference type="InterPro" id="IPR050524">
    <property type="entry name" value="APC_YAT"/>
</dbReference>
<feature type="transmembrane region" description="Helical" evidence="6">
    <location>
        <begin position="338"/>
        <end position="363"/>
    </location>
</feature>
<evidence type="ECO:0000259" key="7">
    <source>
        <dbReference type="Pfam" id="PF00324"/>
    </source>
</evidence>
<feature type="transmembrane region" description="Helical" evidence="6">
    <location>
        <begin position="57"/>
        <end position="75"/>
    </location>
</feature>
<evidence type="ECO:0000313" key="8">
    <source>
        <dbReference type="CGD" id="CAL0000165983"/>
    </source>
</evidence>
<gene>
    <name evidence="8" type="ordered locus">Cd36_05670</name>
    <name evidence="9" type="ORF">CD36_05670</name>
</gene>
<dbReference type="Pfam" id="PF00324">
    <property type="entry name" value="AA_permease"/>
    <property type="match status" value="1"/>
</dbReference>
<dbReference type="HOGENOM" id="CLU_007946_12_1_1"/>
<evidence type="ECO:0000256" key="2">
    <source>
        <dbReference type="ARBA" id="ARBA00006983"/>
    </source>
</evidence>
<feature type="transmembrane region" description="Helical" evidence="6">
    <location>
        <begin position="383"/>
        <end position="402"/>
    </location>
</feature>
<dbReference type="FunFam" id="1.20.1740.10:FF:000097">
    <property type="entry name" value="Amino acid transporter, putative"/>
    <property type="match status" value="1"/>
</dbReference>
<feature type="transmembrane region" description="Helical" evidence="6">
    <location>
        <begin position="486"/>
        <end position="506"/>
    </location>
</feature>
<dbReference type="eggNOG" id="KOG1286">
    <property type="taxonomic scope" value="Eukaryota"/>
</dbReference>
<feature type="domain" description="Amino acid permease/ SLC12A" evidence="7">
    <location>
        <begin position="59"/>
        <end position="512"/>
    </location>
</feature>
<keyword evidence="10" id="KW-1185">Reference proteome</keyword>
<dbReference type="Proteomes" id="UP000002605">
    <property type="component" value="Chromosome 1"/>
</dbReference>
<comment type="similarity">
    <text evidence="2">Belongs to the amino acid-polyamine-organocation (APC) superfamily. YAT (TC 2.A.3.10) family.</text>
</comment>
<accession>B9W810</accession>
<dbReference type="AlphaFoldDB" id="B9W810"/>
<evidence type="ECO:0000256" key="5">
    <source>
        <dbReference type="ARBA" id="ARBA00023136"/>
    </source>
</evidence>
<name>B9W810_CANDC</name>
<sequence length="551" mass="60135">MSVSSPPSPDIKKTFEVEVDAASFHSDSIDFTKEDEQDAESIFHNEKQLSEGLNTRLIGMISLVGVFGTGLFLSSGGTLATAGPVGMILAFVLVGIVVAANQISTLEVACLMPVTGSNIRHIEHFVDKSFGFALGYVNVYSAIIPSELAATSVVVSYWTNINPAVFITIFGVVIIAVNSYKVKWYGEVEFFFGFLKVLLILGLVIVGLVIDLGGAPNHDRLGFRYWKNPGPFAERFVTGSTGKFLAFWKCVSSVVYSFGGVNSVPLLAGETKNPRSSIYRASKRILVRVLILYFLAVFILSLIVPYNDKSIASPTGNAAGSAWVIAVQRSGIKVLPHIINAIVLTSALSAANLGLIHASRSLFGLASNGQAPKIFLKTNKHGLPWVGVAFAALFLPLAYLSVSSGTAEVFSWFQSITASNLLVNWSVFALDHIALHRALKAQGYSRENLPYKIRGGQFAGPISLFFSVLFLLTGGFAVFIKGHWKFANFFSSYFVIPLFFGLYGFSKLFFKTEYVKPSEVKLKPLFYDVVNRPEPPIKKLKGWEKISLLWG</sequence>
<dbReference type="PANTHER" id="PTHR43341:SF18">
    <property type="entry name" value="AMINO ACID PERMEASE_ SLC12A DOMAIN-CONTAINING PROTEIN"/>
    <property type="match status" value="1"/>
</dbReference>
<feature type="transmembrane region" description="Helical" evidence="6">
    <location>
        <begin position="245"/>
        <end position="264"/>
    </location>
</feature>
<dbReference type="KEGG" id="cdu:CD36_05670"/>
<dbReference type="RefSeq" id="XP_002417231.1">
    <property type="nucleotide sequence ID" value="XM_002417186.1"/>
</dbReference>
<reference evidence="9 10" key="1">
    <citation type="journal article" date="2009" name="Genome Res.">
        <title>Comparative genomics of the fungal pathogens Candida dubliniensis and Candida albicans.</title>
        <authorList>
            <person name="Jackson A.P."/>
            <person name="Gamble J.A."/>
            <person name="Yeomans T."/>
            <person name="Moran G.P."/>
            <person name="Saunders D."/>
            <person name="Harris D."/>
            <person name="Aslett M."/>
            <person name="Barrell J.F."/>
            <person name="Butler G."/>
            <person name="Citiulo F."/>
            <person name="Coleman D.C."/>
            <person name="de Groot P.W.J."/>
            <person name="Goodwin T.J."/>
            <person name="Quail M.A."/>
            <person name="McQuillan J."/>
            <person name="Munro C.A."/>
            <person name="Pain A."/>
            <person name="Poulter R.T."/>
            <person name="Rajandream M.A."/>
            <person name="Renauld H."/>
            <person name="Spiering M.J."/>
            <person name="Tivey A."/>
            <person name="Gow N.A.R."/>
            <person name="Barrell B."/>
            <person name="Sullivan D.J."/>
            <person name="Berriman M."/>
        </authorList>
    </citation>
    <scope>NUCLEOTIDE SEQUENCE [LARGE SCALE GENOMIC DNA]</scope>
    <source>
        <strain evidence="10">CD36 / ATCC MYA-646 / CBS 7987 / NCPF 3949 / NRRL Y-17841</strain>
    </source>
</reference>
<evidence type="ECO:0000256" key="3">
    <source>
        <dbReference type="ARBA" id="ARBA00022692"/>
    </source>
</evidence>
<keyword evidence="3 6" id="KW-0812">Transmembrane</keyword>
<protein>
    <submittedName>
        <fullName evidence="9">Amino acid transporter, putative</fullName>
    </submittedName>
</protein>
<feature type="transmembrane region" description="Helical" evidence="6">
    <location>
        <begin position="285"/>
        <end position="304"/>
    </location>
</feature>
<proteinExistence type="inferred from homology"/>
<evidence type="ECO:0000256" key="4">
    <source>
        <dbReference type="ARBA" id="ARBA00022989"/>
    </source>
</evidence>
<keyword evidence="5 6" id="KW-0472">Membrane</keyword>
<evidence type="ECO:0000313" key="9">
    <source>
        <dbReference type="EMBL" id="CAX44825.1"/>
    </source>
</evidence>